<feature type="compositionally biased region" description="Basic and acidic residues" evidence="1">
    <location>
        <begin position="107"/>
        <end position="117"/>
    </location>
</feature>
<evidence type="ECO:0000256" key="1">
    <source>
        <dbReference type="SAM" id="MobiDB-lite"/>
    </source>
</evidence>
<evidence type="ECO:0000313" key="2">
    <source>
        <dbReference type="EMBL" id="GMI33335.1"/>
    </source>
</evidence>
<dbReference type="OrthoDB" id="200556at2759"/>
<name>A0A9W7G4Q3_9STRA</name>
<protein>
    <submittedName>
        <fullName evidence="2">Uncharacterized protein</fullName>
    </submittedName>
</protein>
<feature type="region of interest" description="Disordered" evidence="1">
    <location>
        <begin position="91"/>
        <end position="127"/>
    </location>
</feature>
<dbReference type="AlphaFoldDB" id="A0A9W7G4Q3"/>
<dbReference type="Proteomes" id="UP001165065">
    <property type="component" value="Unassembled WGS sequence"/>
</dbReference>
<feature type="compositionally biased region" description="Basic residues" evidence="1">
    <location>
        <begin position="9"/>
        <end position="30"/>
    </location>
</feature>
<dbReference type="EMBL" id="BRYA01000817">
    <property type="protein sequence ID" value="GMI33335.1"/>
    <property type="molecule type" value="Genomic_DNA"/>
</dbReference>
<organism evidence="2 3">
    <name type="scientific">Triparma columacea</name>
    <dbReference type="NCBI Taxonomy" id="722753"/>
    <lineage>
        <taxon>Eukaryota</taxon>
        <taxon>Sar</taxon>
        <taxon>Stramenopiles</taxon>
        <taxon>Ochrophyta</taxon>
        <taxon>Bolidophyceae</taxon>
        <taxon>Parmales</taxon>
        <taxon>Triparmaceae</taxon>
        <taxon>Triparma</taxon>
    </lineage>
</organism>
<keyword evidence="3" id="KW-1185">Reference proteome</keyword>
<reference evidence="3" key="1">
    <citation type="journal article" date="2023" name="Commun. Biol.">
        <title>Genome analysis of Parmales, the sister group of diatoms, reveals the evolutionary specialization of diatoms from phago-mixotrophs to photoautotrophs.</title>
        <authorList>
            <person name="Ban H."/>
            <person name="Sato S."/>
            <person name="Yoshikawa S."/>
            <person name="Yamada K."/>
            <person name="Nakamura Y."/>
            <person name="Ichinomiya M."/>
            <person name="Sato N."/>
            <person name="Blanc-Mathieu R."/>
            <person name="Endo H."/>
            <person name="Kuwata A."/>
            <person name="Ogata H."/>
        </authorList>
    </citation>
    <scope>NUCLEOTIDE SEQUENCE [LARGE SCALE GENOMIC DNA]</scope>
</reference>
<proteinExistence type="predicted"/>
<evidence type="ECO:0000313" key="3">
    <source>
        <dbReference type="Proteomes" id="UP001165065"/>
    </source>
</evidence>
<accession>A0A9W7G4Q3</accession>
<comment type="caution">
    <text evidence="2">The sequence shown here is derived from an EMBL/GenBank/DDBJ whole genome shotgun (WGS) entry which is preliminary data.</text>
</comment>
<gene>
    <name evidence="2" type="ORF">TrCOL_g2975</name>
</gene>
<feature type="region of interest" description="Disordered" evidence="1">
    <location>
        <begin position="1"/>
        <end position="42"/>
    </location>
</feature>
<sequence length="127" mass="14147">MAQGSNLKPTKRSKSKQIQKKQIAKVKRENKKGSVNRTSKGAKAIRNMAGEQKQLTRKIDSTNMKTFAARALMSGGGRFFLSEVTEKGQKEMKELKRVKQKSTGGEGKLENRIDKQLRKLGGVGGRR</sequence>